<name>A0A9P7Z122_9HELO</name>
<dbReference type="AlphaFoldDB" id="A0A9P7Z122"/>
<keyword evidence="3" id="KW-1185">Reference proteome</keyword>
<dbReference type="EMBL" id="MU253962">
    <property type="protein sequence ID" value="KAG9243649.1"/>
    <property type="molecule type" value="Genomic_DNA"/>
</dbReference>
<evidence type="ECO:0000256" key="1">
    <source>
        <dbReference type="SAM" id="SignalP"/>
    </source>
</evidence>
<organism evidence="2 3">
    <name type="scientific">Calycina marina</name>
    <dbReference type="NCBI Taxonomy" id="1763456"/>
    <lineage>
        <taxon>Eukaryota</taxon>
        <taxon>Fungi</taxon>
        <taxon>Dikarya</taxon>
        <taxon>Ascomycota</taxon>
        <taxon>Pezizomycotina</taxon>
        <taxon>Leotiomycetes</taxon>
        <taxon>Helotiales</taxon>
        <taxon>Pezizellaceae</taxon>
        <taxon>Calycina</taxon>
    </lineage>
</organism>
<protein>
    <submittedName>
        <fullName evidence="2">Uncharacterized protein</fullName>
    </submittedName>
</protein>
<proteinExistence type="predicted"/>
<comment type="caution">
    <text evidence="2">The sequence shown here is derived from an EMBL/GenBank/DDBJ whole genome shotgun (WGS) entry which is preliminary data.</text>
</comment>
<dbReference type="Proteomes" id="UP000887226">
    <property type="component" value="Unassembled WGS sequence"/>
</dbReference>
<reference evidence="2" key="1">
    <citation type="journal article" date="2021" name="IMA Fungus">
        <title>Genomic characterization of three marine fungi, including Emericellopsis atlantica sp. nov. with signatures of a generalist lifestyle and marine biomass degradation.</title>
        <authorList>
            <person name="Hagestad O.C."/>
            <person name="Hou L."/>
            <person name="Andersen J.H."/>
            <person name="Hansen E.H."/>
            <person name="Altermark B."/>
            <person name="Li C."/>
            <person name="Kuhnert E."/>
            <person name="Cox R.J."/>
            <person name="Crous P.W."/>
            <person name="Spatafora J.W."/>
            <person name="Lail K."/>
            <person name="Amirebrahimi M."/>
            <person name="Lipzen A."/>
            <person name="Pangilinan J."/>
            <person name="Andreopoulos W."/>
            <person name="Hayes R.D."/>
            <person name="Ng V."/>
            <person name="Grigoriev I.V."/>
            <person name="Jackson S.A."/>
            <person name="Sutton T.D.S."/>
            <person name="Dobson A.D.W."/>
            <person name="Rama T."/>
        </authorList>
    </citation>
    <scope>NUCLEOTIDE SEQUENCE</scope>
    <source>
        <strain evidence="2">TRa3180A</strain>
    </source>
</reference>
<evidence type="ECO:0000313" key="2">
    <source>
        <dbReference type="EMBL" id="KAG9243649.1"/>
    </source>
</evidence>
<feature type="chain" id="PRO_5040208934" evidence="1">
    <location>
        <begin position="21"/>
        <end position="86"/>
    </location>
</feature>
<accession>A0A9P7Z122</accession>
<gene>
    <name evidence="2" type="ORF">BJ878DRAFT_509921</name>
</gene>
<sequence length="86" mass="9828">MVLLYIRLLLALGLCLQASGQDNLGHSNGYMTLMMKNFNTQIVRNAQVLVSETSWRHLRLPSLRLPFQTSSKRPVPFRKRHCSVSS</sequence>
<keyword evidence="1" id="KW-0732">Signal</keyword>
<feature type="signal peptide" evidence="1">
    <location>
        <begin position="1"/>
        <end position="20"/>
    </location>
</feature>
<evidence type="ECO:0000313" key="3">
    <source>
        <dbReference type="Proteomes" id="UP000887226"/>
    </source>
</evidence>
<dbReference type="OrthoDB" id="2730619at2759"/>